<protein>
    <recommendedName>
        <fullName evidence="6">Flagellar P-ring protein</fullName>
    </recommendedName>
    <alternativeName>
        <fullName evidence="6">Basal body P-ring protein</fullName>
    </alternativeName>
</protein>
<feature type="signal peptide" evidence="6">
    <location>
        <begin position="1"/>
        <end position="29"/>
    </location>
</feature>
<feature type="chain" id="PRO_5044947294" description="Flagellar P-ring protein" evidence="6">
    <location>
        <begin position="30"/>
        <end position="379"/>
    </location>
</feature>
<dbReference type="EMBL" id="JBEWTB010000002">
    <property type="protein sequence ID" value="MET4755134.1"/>
    <property type="molecule type" value="Genomic_DNA"/>
</dbReference>
<comment type="caution">
    <text evidence="7">The sequence shown here is derived from an EMBL/GenBank/DDBJ whole genome shotgun (WGS) entry which is preliminary data.</text>
</comment>
<dbReference type="PRINTS" id="PR01010">
    <property type="entry name" value="FLGPRINGFLGI"/>
</dbReference>
<dbReference type="NCBIfam" id="NF003676">
    <property type="entry name" value="PRK05303.1"/>
    <property type="match status" value="1"/>
</dbReference>
<keyword evidence="7" id="KW-0969">Cilium</keyword>
<evidence type="ECO:0000256" key="4">
    <source>
        <dbReference type="ARBA" id="ARBA00022729"/>
    </source>
</evidence>
<dbReference type="RefSeq" id="WP_354009588.1">
    <property type="nucleotide sequence ID" value="NZ_JBEWTA010000001.1"/>
</dbReference>
<dbReference type="Proteomes" id="UP001549366">
    <property type="component" value="Unassembled WGS sequence"/>
</dbReference>
<evidence type="ECO:0000313" key="8">
    <source>
        <dbReference type="Proteomes" id="UP001549366"/>
    </source>
</evidence>
<keyword evidence="7" id="KW-0966">Cell projection</keyword>
<evidence type="ECO:0000256" key="6">
    <source>
        <dbReference type="HAMAP-Rule" id="MF_00416"/>
    </source>
</evidence>
<keyword evidence="4 6" id="KW-0732">Signal</keyword>
<evidence type="ECO:0000256" key="2">
    <source>
        <dbReference type="ARBA" id="ARBA00004117"/>
    </source>
</evidence>
<dbReference type="InterPro" id="IPR001782">
    <property type="entry name" value="Flag_FlgI"/>
</dbReference>
<evidence type="ECO:0000256" key="1">
    <source>
        <dbReference type="ARBA" id="ARBA00002591"/>
    </source>
</evidence>
<keyword evidence="8" id="KW-1185">Reference proteome</keyword>
<evidence type="ECO:0000313" key="7">
    <source>
        <dbReference type="EMBL" id="MET4755134.1"/>
    </source>
</evidence>
<keyword evidence="5 6" id="KW-0975">Bacterial flagellum</keyword>
<keyword evidence="7" id="KW-0282">Flagellum</keyword>
<evidence type="ECO:0000256" key="5">
    <source>
        <dbReference type="ARBA" id="ARBA00023143"/>
    </source>
</evidence>
<dbReference type="HAMAP" id="MF_00416">
    <property type="entry name" value="FlgI"/>
    <property type="match status" value="1"/>
</dbReference>
<comment type="similarity">
    <text evidence="3 6">Belongs to the FlgI family.</text>
</comment>
<sequence precursor="true">MLKLFTRTVSVLAASLTLLLTVAPVPVQAQSSSRRLMDMVDIMGVRSNELVGYGLVVGLDGTGDKTRQTQFTAQSMNNMLRQLGIQMPEGANPNLKNIAAVSVTATLPPFGSPGQTIDVTVSSIGDASSLQGGTLLLSQLKGADGEVYALAQGSLIVTGMSARGNSGSSVTVNIPTAARIPNGAIIERAVPSGFAAKDYVELNLRSPNFTTAGNIVRAINEKFGPETAQAENGATIRVGAPADPSQRVAYMSVLEGMRIDEGETIAKVVLNSRTGTVVMNEHIRLRSAAVSHGNLVVTIRESFDVSQPPGFSGGDTVVMPDSNIVVDQGDKHLFMVPEGNSLQDVVNAINAVGATPADLMAVLQALEQAGALQAELVVI</sequence>
<evidence type="ECO:0000256" key="3">
    <source>
        <dbReference type="ARBA" id="ARBA00008994"/>
    </source>
</evidence>
<organism evidence="7 8">
    <name type="scientific">Endozoicomonas lisbonensis</name>
    <dbReference type="NCBI Taxonomy" id="3120522"/>
    <lineage>
        <taxon>Bacteria</taxon>
        <taxon>Pseudomonadati</taxon>
        <taxon>Pseudomonadota</taxon>
        <taxon>Gammaproteobacteria</taxon>
        <taxon>Oceanospirillales</taxon>
        <taxon>Endozoicomonadaceae</taxon>
        <taxon>Endozoicomonas</taxon>
    </lineage>
</organism>
<gene>
    <name evidence="6" type="primary">flgI</name>
    <name evidence="7" type="ORF">V5J35_000326</name>
</gene>
<comment type="subcellular location">
    <subcellularLocation>
        <location evidence="2 6">Bacterial flagellum basal body</location>
    </subcellularLocation>
</comment>
<dbReference type="PANTHER" id="PTHR30381">
    <property type="entry name" value="FLAGELLAR P-RING PERIPLASMIC PROTEIN FLGI"/>
    <property type="match status" value="1"/>
</dbReference>
<name>A0ABV2SCP3_9GAMM</name>
<dbReference type="Pfam" id="PF02119">
    <property type="entry name" value="FlgI"/>
    <property type="match status" value="1"/>
</dbReference>
<accession>A0ABV2SCP3</accession>
<proteinExistence type="inferred from homology"/>
<comment type="subunit">
    <text evidence="6">The basal body constitutes a major portion of the flagellar organelle and consists of four rings (L,P,S, and M) mounted on a central rod.</text>
</comment>
<reference evidence="7 8" key="1">
    <citation type="submission" date="2024-06" db="EMBL/GenBank/DDBJ databases">
        <title>Genomic Encyclopedia of Type Strains, Phase V (KMG-V): Genome sequencing to study the core and pangenomes of soil and plant-associated prokaryotes.</title>
        <authorList>
            <person name="Whitman W."/>
        </authorList>
    </citation>
    <scope>NUCLEOTIDE SEQUENCE [LARGE SCALE GENOMIC DNA]</scope>
    <source>
        <strain evidence="7 8">NE40</strain>
    </source>
</reference>
<comment type="function">
    <text evidence="1 6">Assembles around the rod to form the L-ring and probably protects the motor/basal body from shearing forces during rotation.</text>
</comment>
<dbReference type="PANTHER" id="PTHR30381:SF0">
    <property type="entry name" value="FLAGELLAR P-RING PROTEIN"/>
    <property type="match status" value="1"/>
</dbReference>